<dbReference type="CTD" id="80256"/>
<dbReference type="KEGG" id="pmrn:116950648"/>
<feature type="domain" description="Atos-like conserved" evidence="3">
    <location>
        <begin position="387"/>
        <end position="445"/>
    </location>
</feature>
<dbReference type="InterPro" id="IPR033473">
    <property type="entry name" value="Atos-like_C"/>
</dbReference>
<dbReference type="RefSeq" id="XP_032824467.1">
    <property type="nucleotide sequence ID" value="XM_032968576.1"/>
</dbReference>
<dbReference type="SMART" id="SM01177">
    <property type="entry name" value="DUF4210"/>
    <property type="match status" value="1"/>
</dbReference>
<dbReference type="AlphaFoldDB" id="A0AAJ7X8Z3"/>
<keyword evidence="4" id="KW-1185">Reference proteome</keyword>
<dbReference type="InterPro" id="IPR025261">
    <property type="entry name" value="Atos-like_cons_dom"/>
</dbReference>
<sequence length="602" mass="63187">MRFNISELPPTSRDREEGARHPDRPAGGVTAAPEAPPPPRPSSSPCDEDLRPPALYGAPLPPRSERTPPQGKAIVGKLLLTYVCSGAAAAREGPRGAEGQLGRCRTDPGPRSPPAPSAHGGDDGGPTDGMAGPAPGRRAPLGHGACENGAALGPSVHRRQIVANITEHLALCGPDPPAGANRVRGTQRPDDVPMATPAPAPPADVARGPRRTLEPAPRFPKRLRSASPSGAGAEGDGTPESWARRGGATPEGVPARTNPQQALAKAAAVKRKLLMAPGDEEPAGEGGPGCRSPPTKRSVPPWLPGLASWHHRLPTPPPPSANAPAQHSDVQVPARRCFPECPDRPSAVLRTMGLFGTWRGVARVDGGRESPTPLPLPKPRAPHHLGLLGSFEESALQGRLPPAGYVDGFTVELGASGSFCPRHASLPVLASFFSVAEDAAPSPYLGVVDLRPLGVRGYQVPRAGTIQMTLFNPSGSVVKMFVVIYDLRDMPPEHHTFLRQRTFSVPVGRRPPGGAAATASAPAAHDPLPTTTTTSSSSSSTAHRALHYLIHLRFLSSRSGKLFLHSDVRLLFSRKSLDADSGSVELKSFTEAPHAPRFSPRH</sequence>
<protein>
    <submittedName>
        <fullName evidence="5 6">Protein FAM214B</fullName>
    </submittedName>
</protein>
<evidence type="ECO:0000313" key="7">
    <source>
        <dbReference type="RefSeq" id="XP_032824467.1"/>
    </source>
</evidence>
<evidence type="ECO:0000256" key="2">
    <source>
        <dbReference type="SAM" id="MobiDB-lite"/>
    </source>
</evidence>
<dbReference type="Pfam" id="PF13889">
    <property type="entry name" value="Chromosome_seg"/>
    <property type="match status" value="1"/>
</dbReference>
<organism evidence="4 8">
    <name type="scientific">Petromyzon marinus</name>
    <name type="common">Sea lamprey</name>
    <dbReference type="NCBI Taxonomy" id="7757"/>
    <lineage>
        <taxon>Eukaryota</taxon>
        <taxon>Metazoa</taxon>
        <taxon>Chordata</taxon>
        <taxon>Craniata</taxon>
        <taxon>Vertebrata</taxon>
        <taxon>Cyclostomata</taxon>
        <taxon>Hyperoartia</taxon>
        <taxon>Petromyzontiformes</taxon>
        <taxon>Petromyzontidae</taxon>
        <taxon>Petromyzon</taxon>
    </lineage>
</organism>
<feature type="compositionally biased region" description="Basic and acidic residues" evidence="2">
    <location>
        <begin position="12"/>
        <end position="24"/>
    </location>
</feature>
<dbReference type="GeneID" id="116950648"/>
<feature type="region of interest" description="Disordered" evidence="2">
    <location>
        <begin position="90"/>
        <end position="146"/>
    </location>
</feature>
<feature type="region of interest" description="Disordered" evidence="2">
    <location>
        <begin position="276"/>
        <end position="301"/>
    </location>
</feature>
<reference evidence="5 6" key="1">
    <citation type="submission" date="2025-04" db="UniProtKB">
        <authorList>
            <consortium name="RefSeq"/>
        </authorList>
    </citation>
    <scope>IDENTIFICATION</scope>
    <source>
        <tissue evidence="5 6">Sperm</tissue>
    </source>
</reference>
<dbReference type="Proteomes" id="UP001318040">
    <property type="component" value="Chromosome 40"/>
</dbReference>
<feature type="region of interest" description="Disordered" evidence="2">
    <location>
        <begin position="505"/>
        <end position="539"/>
    </location>
</feature>
<evidence type="ECO:0000313" key="8">
    <source>
        <dbReference type="RefSeq" id="XP_032824468.1"/>
    </source>
</evidence>
<feature type="region of interest" description="Disordered" evidence="2">
    <location>
        <begin position="1"/>
        <end position="72"/>
    </location>
</feature>
<gene>
    <name evidence="5 6 7 8" type="primary">FAM214B</name>
</gene>
<dbReference type="RefSeq" id="XP_032824468.1">
    <property type="nucleotide sequence ID" value="XM_032968577.1"/>
</dbReference>
<evidence type="ECO:0000259" key="3">
    <source>
        <dbReference type="SMART" id="SM01177"/>
    </source>
</evidence>
<dbReference type="RefSeq" id="XP_032824466.1">
    <property type="nucleotide sequence ID" value="XM_032968575.1"/>
</dbReference>
<evidence type="ECO:0000256" key="1">
    <source>
        <dbReference type="ARBA" id="ARBA00034497"/>
    </source>
</evidence>
<dbReference type="RefSeq" id="XP_032824465.1">
    <property type="nucleotide sequence ID" value="XM_032968574.1"/>
</dbReference>
<feature type="region of interest" description="Disordered" evidence="2">
    <location>
        <begin position="173"/>
        <end position="259"/>
    </location>
</feature>
<dbReference type="PANTHER" id="PTHR13199:SF11">
    <property type="entry name" value="PROTEIN ATOSSA"/>
    <property type="match status" value="1"/>
</dbReference>
<dbReference type="PANTHER" id="PTHR13199">
    <property type="entry name" value="GH03947P"/>
    <property type="match status" value="1"/>
</dbReference>
<evidence type="ECO:0000313" key="5">
    <source>
        <dbReference type="RefSeq" id="XP_032824465.1"/>
    </source>
</evidence>
<dbReference type="Pfam" id="PF13915">
    <property type="entry name" value="DUF4210"/>
    <property type="match status" value="1"/>
</dbReference>
<dbReference type="InterPro" id="IPR051506">
    <property type="entry name" value="ATOS_Transcription_Regulators"/>
</dbReference>
<name>A0AAJ7X8Z3_PETMA</name>
<proteinExistence type="inferred from homology"/>
<accession>A0AAJ7X8Z3</accession>
<evidence type="ECO:0000313" key="6">
    <source>
        <dbReference type="RefSeq" id="XP_032824466.1"/>
    </source>
</evidence>
<evidence type="ECO:0000313" key="4">
    <source>
        <dbReference type="Proteomes" id="UP001318040"/>
    </source>
</evidence>
<comment type="similarity">
    <text evidence="1">Belongs to the ATOS family.</text>
</comment>